<dbReference type="AlphaFoldDB" id="A0A317WXD4"/>
<dbReference type="GeneID" id="37070007"/>
<keyword evidence="3" id="KW-1185">Reference proteome</keyword>
<protein>
    <submittedName>
        <fullName evidence="2">Zincin</fullName>
    </submittedName>
</protein>
<dbReference type="Proteomes" id="UP000247233">
    <property type="component" value="Unassembled WGS sequence"/>
</dbReference>
<evidence type="ECO:0000313" key="3">
    <source>
        <dbReference type="Proteomes" id="UP000247233"/>
    </source>
</evidence>
<feature type="domain" description="Peptidase metallopeptidase" evidence="1">
    <location>
        <begin position="58"/>
        <end position="211"/>
    </location>
</feature>
<dbReference type="OrthoDB" id="291007at2759"/>
<dbReference type="GO" id="GO:0098609">
    <property type="term" value="P:cell-cell adhesion"/>
    <property type="evidence" value="ECO:0007669"/>
    <property type="project" value="TreeGrafter"/>
</dbReference>
<dbReference type="RefSeq" id="XP_025402698.1">
    <property type="nucleotide sequence ID" value="XM_025547770.1"/>
</dbReference>
<comment type="caution">
    <text evidence="2">The sequence shown here is derived from an EMBL/GenBank/DDBJ whole genome shotgun (WGS) entry which is preliminary data.</text>
</comment>
<reference evidence="2 3" key="1">
    <citation type="submission" date="2016-12" db="EMBL/GenBank/DDBJ databases">
        <title>The genomes of Aspergillus section Nigri reveals drivers in fungal speciation.</title>
        <authorList>
            <consortium name="DOE Joint Genome Institute"/>
            <person name="Vesth T.C."/>
            <person name="Nybo J."/>
            <person name="Theobald S."/>
            <person name="Brandl J."/>
            <person name="Frisvad J.C."/>
            <person name="Nielsen K.F."/>
            <person name="Lyhne E.K."/>
            <person name="Kogle M.E."/>
            <person name="Kuo A."/>
            <person name="Riley R."/>
            <person name="Clum A."/>
            <person name="Nolan M."/>
            <person name="Lipzen A."/>
            <person name="Salamov A."/>
            <person name="Henrissat B."/>
            <person name="Wiebenga A."/>
            <person name="De Vries R.P."/>
            <person name="Grigoriev I.V."/>
            <person name="Mortensen U.H."/>
            <person name="Andersen M.R."/>
            <person name="Baker S.E."/>
        </authorList>
    </citation>
    <scope>NUCLEOTIDE SEQUENCE [LARGE SCALE GENOMIC DNA]</scope>
    <source>
        <strain evidence="2 3">CBS 117.55</strain>
    </source>
</reference>
<sequence>MAPEFSRACFYGFEDGVDDHKAIHKAIDENPRNASTTIPLCDDDGGPDSGPLELAMFTSTFWKPGRELKIGFHSGTSWQHDKVKQYAPEWTRHANLTFTFVDTPDATTDILIDFDGTKGSWSRLGVKSGIYSGRGEPSMNLGWITDSQPDSEIRGVILHEFGHALGAVHEHQSPRASIPWNRETIYEDLGGEPNRWTREKVDQNMFAHYSQDRVQATDFDMASIMLYYYPASWTTDGKGTPYNTELSQSDKDYIRFCYPADGLDAGQFSTLELREWNQPTQNNEKVKHYHERYPSTPGIVTGLNWLDIDAGANIRAKAEVLHADQKKFTASIKAWENTVLYAAGMTWLEMGPRFQFAQHGGFSTEELRGEDSQSHSPRLENSKAIVCFLTGLDIDKGTNFRVKTYPSHVTADGFTVNIDSWADTVLYGASVSWMAYPADQPGVTSGRFSTSDIRRWDRPQQDNSSSVAFDRPFSKVPKVFMALDEIDYQAGHNLRLRVSTSLVTPNTMNWHLQAWGDSVMYKAAASYFAWEN</sequence>
<dbReference type="VEuPathDB" id="FungiDB:BO70DRAFT_426299"/>
<dbReference type="STRING" id="1448321.A0A317WXD4"/>
<organism evidence="2 3">
    <name type="scientific">Aspergillus heteromorphus CBS 117.55</name>
    <dbReference type="NCBI Taxonomy" id="1448321"/>
    <lineage>
        <taxon>Eukaryota</taxon>
        <taxon>Fungi</taxon>
        <taxon>Dikarya</taxon>
        <taxon>Ascomycota</taxon>
        <taxon>Pezizomycotina</taxon>
        <taxon>Eurotiomycetes</taxon>
        <taxon>Eurotiomycetidae</taxon>
        <taxon>Eurotiales</taxon>
        <taxon>Aspergillaceae</taxon>
        <taxon>Aspergillus</taxon>
        <taxon>Aspergillus subgen. Circumdati</taxon>
    </lineage>
</organism>
<dbReference type="InterPro" id="IPR019019">
    <property type="entry name" value="H-type_lectin_domain"/>
</dbReference>
<dbReference type="SMART" id="SM00235">
    <property type="entry name" value="ZnMc"/>
    <property type="match status" value="1"/>
</dbReference>
<evidence type="ECO:0000259" key="1">
    <source>
        <dbReference type="SMART" id="SM00235"/>
    </source>
</evidence>
<dbReference type="GO" id="GO:0070492">
    <property type="term" value="F:oligosaccharide binding"/>
    <property type="evidence" value="ECO:0007669"/>
    <property type="project" value="TreeGrafter"/>
</dbReference>
<dbReference type="Gene3D" id="2.60.40.2080">
    <property type="match status" value="3"/>
</dbReference>
<name>A0A317WXD4_9EURO</name>
<dbReference type="Gene3D" id="3.40.390.10">
    <property type="entry name" value="Collagenase (Catalytic Domain)"/>
    <property type="match status" value="1"/>
</dbReference>
<dbReference type="SUPFAM" id="SSF141086">
    <property type="entry name" value="Agglutinin HPA-like"/>
    <property type="match status" value="3"/>
</dbReference>
<evidence type="ECO:0000313" key="2">
    <source>
        <dbReference type="EMBL" id="PWY89867.1"/>
    </source>
</evidence>
<dbReference type="PANTHER" id="PTHR46938">
    <property type="entry name" value="DISCOIDIN-1 SUBUNIT A-RELATED-RELATED"/>
    <property type="match status" value="1"/>
</dbReference>
<dbReference type="SUPFAM" id="SSF55486">
    <property type="entry name" value="Metalloproteases ('zincins'), catalytic domain"/>
    <property type="match status" value="1"/>
</dbReference>
<dbReference type="GO" id="GO:0008270">
    <property type="term" value="F:zinc ion binding"/>
    <property type="evidence" value="ECO:0007669"/>
    <property type="project" value="InterPro"/>
</dbReference>
<dbReference type="InterPro" id="IPR006026">
    <property type="entry name" value="Peptidase_Metallo"/>
</dbReference>
<dbReference type="InterPro" id="IPR024079">
    <property type="entry name" value="MetalloPept_cat_dom_sf"/>
</dbReference>
<dbReference type="GO" id="GO:0006508">
    <property type="term" value="P:proteolysis"/>
    <property type="evidence" value="ECO:0007669"/>
    <property type="project" value="InterPro"/>
</dbReference>
<dbReference type="GO" id="GO:0046871">
    <property type="term" value="F:N-acetylgalactosamine binding"/>
    <property type="evidence" value="ECO:0007669"/>
    <property type="project" value="TreeGrafter"/>
</dbReference>
<dbReference type="InterPro" id="IPR052487">
    <property type="entry name" value="Galactose-binding_lectin"/>
</dbReference>
<dbReference type="GO" id="GO:0008237">
    <property type="term" value="F:metallopeptidase activity"/>
    <property type="evidence" value="ECO:0007669"/>
    <property type="project" value="InterPro"/>
</dbReference>
<dbReference type="GO" id="GO:0030247">
    <property type="term" value="F:polysaccharide binding"/>
    <property type="evidence" value="ECO:0007669"/>
    <property type="project" value="TreeGrafter"/>
</dbReference>
<dbReference type="Pfam" id="PF09458">
    <property type="entry name" value="H_lectin"/>
    <property type="match status" value="3"/>
</dbReference>
<gene>
    <name evidence="2" type="ORF">BO70DRAFT_426299</name>
</gene>
<accession>A0A317WXD4</accession>
<proteinExistence type="predicted"/>
<dbReference type="InterPro" id="IPR037221">
    <property type="entry name" value="H-type_lectin_dom_sf"/>
</dbReference>
<dbReference type="GO" id="GO:0009986">
    <property type="term" value="C:cell surface"/>
    <property type="evidence" value="ECO:0007669"/>
    <property type="project" value="TreeGrafter"/>
</dbReference>
<dbReference type="EMBL" id="MSFL01000003">
    <property type="protein sequence ID" value="PWY89867.1"/>
    <property type="molecule type" value="Genomic_DNA"/>
</dbReference>
<dbReference type="GO" id="GO:0098636">
    <property type="term" value="C:protein complex involved in cell adhesion"/>
    <property type="evidence" value="ECO:0007669"/>
    <property type="project" value="TreeGrafter"/>
</dbReference>